<evidence type="ECO:0000313" key="2">
    <source>
        <dbReference type="EMBL" id="OCL06688.1"/>
    </source>
</evidence>
<evidence type="ECO:0000256" key="1">
    <source>
        <dbReference type="SAM" id="MobiDB-lite"/>
    </source>
</evidence>
<sequence>MHTRTGGQTHGQASQTGAYQLEKQLDGECTVKGSVMTLARRCSAIVSMAFLGSTPVSAGSRANPTSREEGMLASGMPGESRPLALSLPRQSGMKHRSDRAREAVGERSRDEWESGSGSRTNWEDWGDWRNWDDGHDWHDWHDWHDSGTNWDDWHAFARPTPSTLLGAVGAFGLGHLAFLRAGRERRRAREVLRA</sequence>
<feature type="compositionally biased region" description="Polar residues" evidence="1">
    <location>
        <begin position="54"/>
        <end position="65"/>
    </location>
</feature>
<keyword evidence="3" id="KW-1185">Reference proteome</keyword>
<evidence type="ECO:0000313" key="3">
    <source>
        <dbReference type="Proteomes" id="UP000250140"/>
    </source>
</evidence>
<organism evidence="2 3">
    <name type="scientific">Glonium stellatum</name>
    <dbReference type="NCBI Taxonomy" id="574774"/>
    <lineage>
        <taxon>Eukaryota</taxon>
        <taxon>Fungi</taxon>
        <taxon>Dikarya</taxon>
        <taxon>Ascomycota</taxon>
        <taxon>Pezizomycotina</taxon>
        <taxon>Dothideomycetes</taxon>
        <taxon>Pleosporomycetidae</taxon>
        <taxon>Gloniales</taxon>
        <taxon>Gloniaceae</taxon>
        <taxon>Glonium</taxon>
    </lineage>
</organism>
<feature type="compositionally biased region" description="Basic and acidic residues" evidence="1">
    <location>
        <begin position="99"/>
        <end position="112"/>
    </location>
</feature>
<protein>
    <submittedName>
        <fullName evidence="2">Uncharacterized protein</fullName>
    </submittedName>
</protein>
<dbReference type="AlphaFoldDB" id="A0A8E2EYH6"/>
<feature type="region of interest" description="Disordered" evidence="1">
    <location>
        <begin position="54"/>
        <end position="117"/>
    </location>
</feature>
<gene>
    <name evidence="2" type="ORF">AOQ84DRAFT_365585</name>
</gene>
<dbReference type="EMBL" id="KV750006">
    <property type="protein sequence ID" value="OCL06688.1"/>
    <property type="molecule type" value="Genomic_DNA"/>
</dbReference>
<reference evidence="2 3" key="1">
    <citation type="journal article" date="2016" name="Nat. Commun.">
        <title>Ectomycorrhizal ecology is imprinted in the genome of the dominant symbiotic fungus Cenococcum geophilum.</title>
        <authorList>
            <consortium name="DOE Joint Genome Institute"/>
            <person name="Peter M."/>
            <person name="Kohler A."/>
            <person name="Ohm R.A."/>
            <person name="Kuo A."/>
            <person name="Krutzmann J."/>
            <person name="Morin E."/>
            <person name="Arend M."/>
            <person name="Barry K.W."/>
            <person name="Binder M."/>
            <person name="Choi C."/>
            <person name="Clum A."/>
            <person name="Copeland A."/>
            <person name="Grisel N."/>
            <person name="Haridas S."/>
            <person name="Kipfer T."/>
            <person name="LaButti K."/>
            <person name="Lindquist E."/>
            <person name="Lipzen A."/>
            <person name="Maire R."/>
            <person name="Meier B."/>
            <person name="Mihaltcheva S."/>
            <person name="Molinier V."/>
            <person name="Murat C."/>
            <person name="Poggeler S."/>
            <person name="Quandt C.A."/>
            <person name="Sperisen C."/>
            <person name="Tritt A."/>
            <person name="Tisserant E."/>
            <person name="Crous P.W."/>
            <person name="Henrissat B."/>
            <person name="Nehls U."/>
            <person name="Egli S."/>
            <person name="Spatafora J.W."/>
            <person name="Grigoriev I.V."/>
            <person name="Martin F.M."/>
        </authorList>
    </citation>
    <scope>NUCLEOTIDE SEQUENCE [LARGE SCALE GENOMIC DNA]</scope>
    <source>
        <strain evidence="2 3">CBS 207.34</strain>
    </source>
</reference>
<dbReference type="Proteomes" id="UP000250140">
    <property type="component" value="Unassembled WGS sequence"/>
</dbReference>
<name>A0A8E2EYH6_9PEZI</name>
<proteinExistence type="predicted"/>
<accession>A0A8E2EYH6</accession>